<feature type="region of interest" description="Disordered" evidence="1">
    <location>
        <begin position="1"/>
        <end position="67"/>
    </location>
</feature>
<reference evidence="2" key="1">
    <citation type="journal article" date="2019" name="Sci. Rep.">
        <title>Draft genome of Tanacetum cinerariifolium, the natural source of mosquito coil.</title>
        <authorList>
            <person name="Yamashiro T."/>
            <person name="Shiraishi A."/>
            <person name="Satake H."/>
            <person name="Nakayama K."/>
        </authorList>
    </citation>
    <scope>NUCLEOTIDE SEQUENCE</scope>
</reference>
<gene>
    <name evidence="2" type="ORF">Tci_660361</name>
</gene>
<keyword evidence="2" id="KW-0808">Transferase</keyword>
<feature type="compositionally biased region" description="Basic and acidic residues" evidence="1">
    <location>
        <begin position="56"/>
        <end position="67"/>
    </location>
</feature>
<sequence length="82" mass="9137">MRSPRPQTSSLFSDQSTMSSSTFSSPEDVSISDTFVYRGPHDESDSPCTPKSRMGIQEKKSYASHEDSALNMVEVKARTCQR</sequence>
<accession>A0A699KCW7</accession>
<keyword evidence="2" id="KW-0418">Kinase</keyword>
<evidence type="ECO:0000256" key="1">
    <source>
        <dbReference type="SAM" id="MobiDB-lite"/>
    </source>
</evidence>
<proteinExistence type="predicted"/>
<dbReference type="EMBL" id="BKCJ010506977">
    <property type="protein sequence ID" value="GFA88389.1"/>
    <property type="molecule type" value="Genomic_DNA"/>
</dbReference>
<dbReference type="AlphaFoldDB" id="A0A699KCW7"/>
<comment type="caution">
    <text evidence="2">The sequence shown here is derived from an EMBL/GenBank/DDBJ whole genome shotgun (WGS) entry which is preliminary data.</text>
</comment>
<name>A0A699KCW7_TANCI</name>
<organism evidence="2">
    <name type="scientific">Tanacetum cinerariifolium</name>
    <name type="common">Dalmatian daisy</name>
    <name type="synonym">Chrysanthemum cinerariifolium</name>
    <dbReference type="NCBI Taxonomy" id="118510"/>
    <lineage>
        <taxon>Eukaryota</taxon>
        <taxon>Viridiplantae</taxon>
        <taxon>Streptophyta</taxon>
        <taxon>Embryophyta</taxon>
        <taxon>Tracheophyta</taxon>
        <taxon>Spermatophyta</taxon>
        <taxon>Magnoliopsida</taxon>
        <taxon>eudicotyledons</taxon>
        <taxon>Gunneridae</taxon>
        <taxon>Pentapetalae</taxon>
        <taxon>asterids</taxon>
        <taxon>campanulids</taxon>
        <taxon>Asterales</taxon>
        <taxon>Asteraceae</taxon>
        <taxon>Asteroideae</taxon>
        <taxon>Anthemideae</taxon>
        <taxon>Anthemidinae</taxon>
        <taxon>Tanacetum</taxon>
    </lineage>
</organism>
<protein>
    <submittedName>
        <fullName evidence="2">Germinal center kinase 1-like isoform X10</fullName>
    </submittedName>
</protein>
<dbReference type="GO" id="GO:0016301">
    <property type="term" value="F:kinase activity"/>
    <property type="evidence" value="ECO:0007669"/>
    <property type="project" value="UniProtKB-KW"/>
</dbReference>
<feature type="compositionally biased region" description="Low complexity" evidence="1">
    <location>
        <begin position="8"/>
        <end position="25"/>
    </location>
</feature>
<evidence type="ECO:0000313" key="2">
    <source>
        <dbReference type="EMBL" id="GFA88389.1"/>
    </source>
</evidence>